<dbReference type="Pfam" id="PF00717">
    <property type="entry name" value="Peptidase_S24"/>
    <property type="match status" value="1"/>
</dbReference>
<dbReference type="InterPro" id="IPR036286">
    <property type="entry name" value="LexA/Signal_pep-like_sf"/>
</dbReference>
<evidence type="ECO:0000259" key="1">
    <source>
        <dbReference type="PROSITE" id="PS50943"/>
    </source>
</evidence>
<dbReference type="InterPro" id="IPR010982">
    <property type="entry name" value="Lambda_DNA-bd_dom_sf"/>
</dbReference>
<dbReference type="Pfam" id="PF01381">
    <property type="entry name" value="HTH_3"/>
    <property type="match status" value="1"/>
</dbReference>
<dbReference type="CDD" id="cd00093">
    <property type="entry name" value="HTH_XRE"/>
    <property type="match status" value="1"/>
</dbReference>
<name>A0A212LXP7_9FIRM</name>
<sequence>MSAFSQRLKELRTEKNLTQAEFGTLFNLSKQTISGYEKGDASPSFDTLLKLADYFGVTTDDLLGREPKTPPKMHKVPLLGPIKAGVPILSTDNYTETIEPPDGVIADFAAPVEGDSMLYAGIYPGDIAFFRECREPKPGHIVAARVMDYDAAVNLKFYVQKNGQAVLRSANPEYKDIPFTKNHAVVGIMTGLIRDGAPVLRDYETVIYSKERLDERWNKVVYQAINDGVSPEQFAALIATMKKFLKGE</sequence>
<reference evidence="2" key="1">
    <citation type="submission" date="2016-08" db="EMBL/GenBank/DDBJ databases">
        <authorList>
            <person name="Seilhamer J.J."/>
        </authorList>
    </citation>
    <scope>NUCLEOTIDE SEQUENCE</scope>
    <source>
        <strain evidence="2">86</strain>
    </source>
</reference>
<dbReference type="InterPro" id="IPR001387">
    <property type="entry name" value="Cro/C1-type_HTH"/>
</dbReference>
<proteinExistence type="predicted"/>
<dbReference type="InterPro" id="IPR015927">
    <property type="entry name" value="Peptidase_S24_S26A/B/C"/>
</dbReference>
<dbReference type="SUPFAM" id="SSF47413">
    <property type="entry name" value="lambda repressor-like DNA-binding domains"/>
    <property type="match status" value="1"/>
</dbReference>
<protein>
    <submittedName>
        <fullName evidence="2">Putative prophage LambdaCh01, repressor protein</fullName>
    </submittedName>
</protein>
<feature type="domain" description="HTH cro/C1-type" evidence="1">
    <location>
        <begin position="8"/>
        <end position="62"/>
    </location>
</feature>
<dbReference type="PANTHER" id="PTHR33516">
    <property type="entry name" value="LEXA REPRESSOR"/>
    <property type="match status" value="1"/>
</dbReference>
<dbReference type="GO" id="GO:0003677">
    <property type="term" value="F:DNA binding"/>
    <property type="evidence" value="ECO:0007669"/>
    <property type="project" value="InterPro"/>
</dbReference>
<dbReference type="Gene3D" id="2.10.109.10">
    <property type="entry name" value="Umud Fragment, subunit A"/>
    <property type="match status" value="1"/>
</dbReference>
<dbReference type="EMBL" id="FMJE01000005">
    <property type="protein sequence ID" value="SCM82374.1"/>
    <property type="molecule type" value="Genomic_DNA"/>
</dbReference>
<dbReference type="Gene3D" id="1.10.260.40">
    <property type="entry name" value="lambda repressor-like DNA-binding domains"/>
    <property type="match status" value="1"/>
</dbReference>
<dbReference type="CDD" id="cd06529">
    <property type="entry name" value="S24_LexA-like"/>
    <property type="match status" value="1"/>
</dbReference>
<gene>
    <name evidence="2" type="ORF">KL86SPO_50145</name>
</gene>
<organism evidence="2">
    <name type="scientific">uncultured Sporomusa sp</name>
    <dbReference type="NCBI Taxonomy" id="307249"/>
    <lineage>
        <taxon>Bacteria</taxon>
        <taxon>Bacillati</taxon>
        <taxon>Bacillota</taxon>
        <taxon>Negativicutes</taxon>
        <taxon>Selenomonadales</taxon>
        <taxon>Sporomusaceae</taxon>
        <taxon>Sporomusa</taxon>
        <taxon>environmental samples</taxon>
    </lineage>
</organism>
<dbReference type="SMART" id="SM00530">
    <property type="entry name" value="HTH_XRE"/>
    <property type="match status" value="1"/>
</dbReference>
<dbReference type="InterPro" id="IPR039418">
    <property type="entry name" value="LexA-like"/>
</dbReference>
<dbReference type="PANTHER" id="PTHR33516:SF2">
    <property type="entry name" value="LEXA REPRESSOR-RELATED"/>
    <property type="match status" value="1"/>
</dbReference>
<accession>A0A212LXP7</accession>
<dbReference type="InterPro" id="IPR050077">
    <property type="entry name" value="LexA_repressor"/>
</dbReference>
<evidence type="ECO:0000313" key="2">
    <source>
        <dbReference type="EMBL" id="SCM82374.1"/>
    </source>
</evidence>
<dbReference type="AlphaFoldDB" id="A0A212LXP7"/>
<dbReference type="SUPFAM" id="SSF51306">
    <property type="entry name" value="LexA/Signal peptidase"/>
    <property type="match status" value="1"/>
</dbReference>
<dbReference type="PROSITE" id="PS50943">
    <property type="entry name" value="HTH_CROC1"/>
    <property type="match status" value="1"/>
</dbReference>
<dbReference type="RefSeq" id="WP_288185055.1">
    <property type="nucleotide sequence ID" value="NZ_LT608335.1"/>
</dbReference>